<dbReference type="EMBL" id="MCFG01000224">
    <property type="protein sequence ID" value="ORX78069.1"/>
    <property type="molecule type" value="Genomic_DNA"/>
</dbReference>
<name>A0A1Y1WWY7_9FUNG</name>
<reference evidence="2 3" key="1">
    <citation type="submission" date="2016-08" db="EMBL/GenBank/DDBJ databases">
        <title>A Parts List for Fungal Cellulosomes Revealed by Comparative Genomics.</title>
        <authorList>
            <consortium name="DOE Joint Genome Institute"/>
            <person name="Haitjema C.H."/>
            <person name="Gilmore S.P."/>
            <person name="Henske J.K."/>
            <person name="Solomon K.V."/>
            <person name="De Groot R."/>
            <person name="Kuo A."/>
            <person name="Mondo S.J."/>
            <person name="Salamov A.A."/>
            <person name="Labutti K."/>
            <person name="Zhao Z."/>
            <person name="Chiniquy J."/>
            <person name="Barry K."/>
            <person name="Brewer H.M."/>
            <person name="Purvine S.O."/>
            <person name="Wright A.T."/>
            <person name="Boxma B."/>
            <person name="Van Alen T."/>
            <person name="Hackstein J.H."/>
            <person name="Baker S.E."/>
            <person name="Grigoriev I.V."/>
            <person name="O'Malley M.A."/>
        </authorList>
    </citation>
    <scope>NUCLEOTIDE SEQUENCE [LARGE SCALE GENOMIC DNA]</scope>
    <source>
        <strain evidence="2 3">S4</strain>
    </source>
</reference>
<keyword evidence="1" id="KW-0175">Coiled coil</keyword>
<feature type="coiled-coil region" evidence="1">
    <location>
        <begin position="57"/>
        <end position="84"/>
    </location>
</feature>
<sequence length="120" mass="14173">MEYDNENIDMEQENLKTLVQEKLVREKNIKDAIDASEEERNRRIVLEKKANQESTMLRIINSNIANKEEDNEQKRRELAHSVDNLTEMDKTKKKSIEKDLIHEVHKRELKRNSIDKGTAA</sequence>
<gene>
    <name evidence="2" type="ORF">BCR32DRAFT_270272</name>
</gene>
<dbReference type="Proteomes" id="UP000193944">
    <property type="component" value="Unassembled WGS sequence"/>
</dbReference>
<evidence type="ECO:0000313" key="3">
    <source>
        <dbReference type="Proteomes" id="UP000193944"/>
    </source>
</evidence>
<comment type="caution">
    <text evidence="2">The sequence shown here is derived from an EMBL/GenBank/DDBJ whole genome shotgun (WGS) entry which is preliminary data.</text>
</comment>
<accession>A0A1Y1WWY7</accession>
<evidence type="ECO:0000313" key="2">
    <source>
        <dbReference type="EMBL" id="ORX78069.1"/>
    </source>
</evidence>
<organism evidence="2 3">
    <name type="scientific">Anaeromyces robustus</name>
    <dbReference type="NCBI Taxonomy" id="1754192"/>
    <lineage>
        <taxon>Eukaryota</taxon>
        <taxon>Fungi</taxon>
        <taxon>Fungi incertae sedis</taxon>
        <taxon>Chytridiomycota</taxon>
        <taxon>Chytridiomycota incertae sedis</taxon>
        <taxon>Neocallimastigomycetes</taxon>
        <taxon>Neocallimastigales</taxon>
        <taxon>Neocallimastigaceae</taxon>
        <taxon>Anaeromyces</taxon>
    </lineage>
</organism>
<evidence type="ECO:0000256" key="1">
    <source>
        <dbReference type="SAM" id="Coils"/>
    </source>
</evidence>
<reference evidence="2 3" key="2">
    <citation type="submission" date="2016-08" db="EMBL/GenBank/DDBJ databases">
        <title>Pervasive Adenine N6-methylation of Active Genes in Fungi.</title>
        <authorList>
            <consortium name="DOE Joint Genome Institute"/>
            <person name="Mondo S.J."/>
            <person name="Dannebaum R.O."/>
            <person name="Kuo R.C."/>
            <person name="Labutti K."/>
            <person name="Haridas S."/>
            <person name="Kuo A."/>
            <person name="Salamov A."/>
            <person name="Ahrendt S.R."/>
            <person name="Lipzen A."/>
            <person name="Sullivan W."/>
            <person name="Andreopoulos W.B."/>
            <person name="Clum A."/>
            <person name="Lindquist E."/>
            <person name="Daum C."/>
            <person name="Ramamoorthy G.K."/>
            <person name="Gryganskyi A."/>
            <person name="Culley D."/>
            <person name="Magnuson J.K."/>
            <person name="James T.Y."/>
            <person name="O'Malley M.A."/>
            <person name="Stajich J.E."/>
            <person name="Spatafora J.W."/>
            <person name="Visel A."/>
            <person name="Grigoriev I.V."/>
        </authorList>
    </citation>
    <scope>NUCLEOTIDE SEQUENCE [LARGE SCALE GENOMIC DNA]</scope>
    <source>
        <strain evidence="2 3">S4</strain>
    </source>
</reference>
<proteinExistence type="predicted"/>
<protein>
    <submittedName>
        <fullName evidence="2">Uncharacterized protein</fullName>
    </submittedName>
</protein>
<keyword evidence="3" id="KW-1185">Reference proteome</keyword>
<dbReference type="OrthoDB" id="2131265at2759"/>
<dbReference type="AlphaFoldDB" id="A0A1Y1WWY7"/>